<feature type="transmembrane region" description="Helical" evidence="1">
    <location>
        <begin position="12"/>
        <end position="34"/>
    </location>
</feature>
<organism evidence="2 3">
    <name type="scientific">Rhizobium wenxiniae</name>
    <dbReference type="NCBI Taxonomy" id="1737357"/>
    <lineage>
        <taxon>Bacteria</taxon>
        <taxon>Pseudomonadati</taxon>
        <taxon>Pseudomonadota</taxon>
        <taxon>Alphaproteobacteria</taxon>
        <taxon>Hyphomicrobiales</taxon>
        <taxon>Rhizobiaceae</taxon>
        <taxon>Rhizobium/Agrobacterium group</taxon>
        <taxon>Rhizobium</taxon>
    </lineage>
</organism>
<gene>
    <name evidence="2" type="ORF">HNQ72_006225</name>
</gene>
<protein>
    <submittedName>
        <fullName evidence="2">Prepilin-type N-terminal cleavage/methylation domain-containing protein</fullName>
    </submittedName>
</protein>
<dbReference type="EMBL" id="JACHEG010000021">
    <property type="protein sequence ID" value="MBB6166373.1"/>
    <property type="molecule type" value="Genomic_DNA"/>
</dbReference>
<dbReference type="AlphaFoldDB" id="A0A7W9YED0"/>
<dbReference type="Pfam" id="PF07963">
    <property type="entry name" value="N_methyl"/>
    <property type="match status" value="1"/>
</dbReference>
<dbReference type="InterPro" id="IPR012902">
    <property type="entry name" value="N_methyl_site"/>
</dbReference>
<reference evidence="2 3" key="1">
    <citation type="submission" date="2020-08" db="EMBL/GenBank/DDBJ databases">
        <title>Genomic Encyclopedia of Type Strains, Phase IV (KMG-IV): sequencing the most valuable type-strain genomes for metagenomic binning, comparative biology and taxonomic classification.</title>
        <authorList>
            <person name="Goeker M."/>
        </authorList>
    </citation>
    <scope>NUCLEOTIDE SEQUENCE [LARGE SCALE GENOMIC DNA]</scope>
    <source>
        <strain evidence="2 3">DSM 100734</strain>
    </source>
</reference>
<accession>A0A7W9YED0</accession>
<proteinExistence type="predicted"/>
<dbReference type="RefSeq" id="WP_183998343.1">
    <property type="nucleotide sequence ID" value="NZ_BMHW01000025.1"/>
</dbReference>
<keyword evidence="1" id="KW-1133">Transmembrane helix</keyword>
<comment type="caution">
    <text evidence="2">The sequence shown here is derived from an EMBL/GenBank/DDBJ whole genome shotgun (WGS) entry which is preliminary data.</text>
</comment>
<sequence>MTEDLESQDGFSLIEVLVTFCVVALLAGAIYGGLSHLARMRTITHVISAEQELDASLNYLEDLISHSQNLPLMDQRGARASLIGDAKALRLVVQARTASDRFVLREVDLSLHEDAGSKSLSERHSARRSSGAQHEGEFVVIADVATFEISYLANADGNQTKWQERWDGDGRPRAIAIKLEIARNSRTLSGERAIFFTH</sequence>
<dbReference type="Proteomes" id="UP000547879">
    <property type="component" value="Unassembled WGS sequence"/>
</dbReference>
<name>A0A7W9YED0_9HYPH</name>
<keyword evidence="1" id="KW-0472">Membrane</keyword>
<dbReference type="NCBIfam" id="TIGR02532">
    <property type="entry name" value="IV_pilin_GFxxxE"/>
    <property type="match status" value="1"/>
</dbReference>
<evidence type="ECO:0000256" key="1">
    <source>
        <dbReference type="SAM" id="Phobius"/>
    </source>
</evidence>
<evidence type="ECO:0000313" key="2">
    <source>
        <dbReference type="EMBL" id="MBB6166373.1"/>
    </source>
</evidence>
<evidence type="ECO:0000313" key="3">
    <source>
        <dbReference type="Proteomes" id="UP000547879"/>
    </source>
</evidence>
<keyword evidence="3" id="KW-1185">Reference proteome</keyword>
<keyword evidence="1" id="KW-0812">Transmembrane</keyword>